<reference evidence="2 3" key="2">
    <citation type="submission" date="2018-11" db="EMBL/GenBank/DDBJ databases">
        <authorList>
            <consortium name="Pathogen Informatics"/>
        </authorList>
    </citation>
    <scope>NUCLEOTIDE SEQUENCE [LARGE SCALE GENOMIC DNA]</scope>
    <source>
        <strain evidence="2 3">Egypt</strain>
    </source>
</reference>
<evidence type="ECO:0000256" key="1">
    <source>
        <dbReference type="SAM" id="SignalP"/>
    </source>
</evidence>
<dbReference type="EMBL" id="UZAN01044790">
    <property type="protein sequence ID" value="VDP81469.1"/>
    <property type="molecule type" value="Genomic_DNA"/>
</dbReference>
<reference evidence="4" key="1">
    <citation type="submission" date="2016-06" db="UniProtKB">
        <authorList>
            <consortium name="WormBaseParasite"/>
        </authorList>
    </citation>
    <scope>IDENTIFICATION</scope>
</reference>
<accession>A0A183AKT8</accession>
<organism evidence="4">
    <name type="scientific">Echinostoma caproni</name>
    <dbReference type="NCBI Taxonomy" id="27848"/>
    <lineage>
        <taxon>Eukaryota</taxon>
        <taxon>Metazoa</taxon>
        <taxon>Spiralia</taxon>
        <taxon>Lophotrochozoa</taxon>
        <taxon>Platyhelminthes</taxon>
        <taxon>Trematoda</taxon>
        <taxon>Digenea</taxon>
        <taxon>Plagiorchiida</taxon>
        <taxon>Echinostomata</taxon>
        <taxon>Echinostomatoidea</taxon>
        <taxon>Echinostomatidae</taxon>
        <taxon>Echinostoma</taxon>
    </lineage>
</organism>
<feature type="chain" id="PRO_5043138084" evidence="1">
    <location>
        <begin position="27"/>
        <end position="120"/>
    </location>
</feature>
<keyword evidence="3" id="KW-1185">Reference proteome</keyword>
<proteinExistence type="predicted"/>
<evidence type="ECO:0000313" key="3">
    <source>
        <dbReference type="Proteomes" id="UP000272942"/>
    </source>
</evidence>
<dbReference type="WBParaSite" id="ECPE_0000758901-mRNA-1">
    <property type="protein sequence ID" value="ECPE_0000758901-mRNA-1"/>
    <property type="gene ID" value="ECPE_0000758901"/>
</dbReference>
<feature type="signal peptide" evidence="1">
    <location>
        <begin position="1"/>
        <end position="26"/>
    </location>
</feature>
<evidence type="ECO:0000313" key="2">
    <source>
        <dbReference type="EMBL" id="VDP81469.1"/>
    </source>
</evidence>
<name>A0A183AKT8_9TREM</name>
<dbReference type="Proteomes" id="UP000272942">
    <property type="component" value="Unassembled WGS sequence"/>
</dbReference>
<protein>
    <submittedName>
        <fullName evidence="2 4">Uncharacterized protein</fullName>
    </submittedName>
</protein>
<sequence>MISNMNQNNVFIRFGLLFLLISNLNAAPESLYPEEPELYKDELESELTKIREDEIESVQSRDDGGKKRSRSIVNAIRNFMHADVQTSSEDERLLDELLSVLYQFEGGIARLTHLFGCIYH</sequence>
<keyword evidence="1" id="KW-0732">Signal</keyword>
<dbReference type="AlphaFoldDB" id="A0A183AKT8"/>
<gene>
    <name evidence="2" type="ORF">ECPE_LOCUS7573</name>
</gene>
<evidence type="ECO:0000313" key="4">
    <source>
        <dbReference type="WBParaSite" id="ECPE_0000758901-mRNA-1"/>
    </source>
</evidence>